<comment type="caution">
    <text evidence="1">The sequence shown here is derived from an EMBL/GenBank/DDBJ whole genome shotgun (WGS) entry which is preliminary data.</text>
</comment>
<dbReference type="EMBL" id="CM044706">
    <property type="protein sequence ID" value="KAI5657077.1"/>
    <property type="molecule type" value="Genomic_DNA"/>
</dbReference>
<proteinExistence type="predicted"/>
<accession>A0ACC0AAS1</accession>
<gene>
    <name evidence="1" type="ORF">M9H77_25870</name>
</gene>
<evidence type="ECO:0000313" key="2">
    <source>
        <dbReference type="Proteomes" id="UP001060085"/>
    </source>
</evidence>
<dbReference type="Proteomes" id="UP001060085">
    <property type="component" value="Linkage Group LG06"/>
</dbReference>
<sequence length="121" mass="13490">MIISLKFISFPRPLDVDRKSQAPIESKLRPITRAWMKKLKAFNGNEDNGMVAYIEDALKNKIEGFGDQGKASKLFSICSKSKDHSRNQLEGENWLSVGEGNPTINGSLAPTIASRLRAKRD</sequence>
<organism evidence="1 2">
    <name type="scientific">Catharanthus roseus</name>
    <name type="common">Madagascar periwinkle</name>
    <name type="synonym">Vinca rosea</name>
    <dbReference type="NCBI Taxonomy" id="4058"/>
    <lineage>
        <taxon>Eukaryota</taxon>
        <taxon>Viridiplantae</taxon>
        <taxon>Streptophyta</taxon>
        <taxon>Embryophyta</taxon>
        <taxon>Tracheophyta</taxon>
        <taxon>Spermatophyta</taxon>
        <taxon>Magnoliopsida</taxon>
        <taxon>eudicotyledons</taxon>
        <taxon>Gunneridae</taxon>
        <taxon>Pentapetalae</taxon>
        <taxon>asterids</taxon>
        <taxon>lamiids</taxon>
        <taxon>Gentianales</taxon>
        <taxon>Apocynaceae</taxon>
        <taxon>Rauvolfioideae</taxon>
        <taxon>Vinceae</taxon>
        <taxon>Catharanthinae</taxon>
        <taxon>Catharanthus</taxon>
    </lineage>
</organism>
<reference evidence="2" key="1">
    <citation type="journal article" date="2023" name="Nat. Plants">
        <title>Single-cell RNA sequencing provides a high-resolution roadmap for understanding the multicellular compartmentation of specialized metabolism.</title>
        <authorList>
            <person name="Sun S."/>
            <person name="Shen X."/>
            <person name="Li Y."/>
            <person name="Li Y."/>
            <person name="Wang S."/>
            <person name="Li R."/>
            <person name="Zhang H."/>
            <person name="Shen G."/>
            <person name="Guo B."/>
            <person name="Wei J."/>
            <person name="Xu J."/>
            <person name="St-Pierre B."/>
            <person name="Chen S."/>
            <person name="Sun C."/>
        </authorList>
    </citation>
    <scope>NUCLEOTIDE SEQUENCE [LARGE SCALE GENOMIC DNA]</scope>
</reference>
<protein>
    <submittedName>
        <fullName evidence="1">Uncharacterized protein</fullName>
    </submittedName>
</protein>
<keyword evidence="2" id="KW-1185">Reference proteome</keyword>
<evidence type="ECO:0000313" key="1">
    <source>
        <dbReference type="EMBL" id="KAI5657077.1"/>
    </source>
</evidence>
<name>A0ACC0AAS1_CATRO</name>